<dbReference type="OrthoDB" id="1002573at2759"/>
<keyword evidence="1" id="KW-0548">Nucleotidyltransferase</keyword>
<evidence type="ECO:0000313" key="2">
    <source>
        <dbReference type="Proteomes" id="UP000188268"/>
    </source>
</evidence>
<dbReference type="Gramene" id="OMO94104">
    <property type="protein sequence ID" value="OMO94104"/>
    <property type="gene ID" value="CCACVL1_06166"/>
</dbReference>
<protein>
    <submittedName>
        <fullName evidence="1">RNA-directed DNA polymerase</fullName>
    </submittedName>
</protein>
<gene>
    <name evidence="1" type="ORF">CCACVL1_06166</name>
</gene>
<proteinExistence type="predicted"/>
<keyword evidence="2" id="KW-1185">Reference proteome</keyword>
<comment type="caution">
    <text evidence="1">The sequence shown here is derived from an EMBL/GenBank/DDBJ whole genome shotgun (WGS) entry which is preliminary data.</text>
</comment>
<keyword evidence="1" id="KW-0808">Transferase</keyword>
<keyword evidence="1" id="KW-0695">RNA-directed DNA polymerase</keyword>
<evidence type="ECO:0000313" key="1">
    <source>
        <dbReference type="EMBL" id="OMO94104.1"/>
    </source>
</evidence>
<reference evidence="1 2" key="1">
    <citation type="submission" date="2013-09" db="EMBL/GenBank/DDBJ databases">
        <title>Corchorus capsularis genome sequencing.</title>
        <authorList>
            <person name="Alam M."/>
            <person name="Haque M.S."/>
            <person name="Islam M.S."/>
            <person name="Emdad E.M."/>
            <person name="Islam M.M."/>
            <person name="Ahmed B."/>
            <person name="Halim A."/>
            <person name="Hossen Q.M.M."/>
            <person name="Hossain M.Z."/>
            <person name="Ahmed R."/>
            <person name="Khan M.M."/>
            <person name="Islam R."/>
            <person name="Rashid M.M."/>
            <person name="Khan S.A."/>
            <person name="Rahman M.S."/>
            <person name="Alam M."/>
        </authorList>
    </citation>
    <scope>NUCLEOTIDE SEQUENCE [LARGE SCALE GENOMIC DNA]</scope>
    <source>
        <strain evidence="2">cv. CVL-1</strain>
        <tissue evidence="1">Whole seedling</tissue>
    </source>
</reference>
<organism evidence="1 2">
    <name type="scientific">Corchorus capsularis</name>
    <name type="common">Jute</name>
    <dbReference type="NCBI Taxonomy" id="210143"/>
    <lineage>
        <taxon>Eukaryota</taxon>
        <taxon>Viridiplantae</taxon>
        <taxon>Streptophyta</taxon>
        <taxon>Embryophyta</taxon>
        <taxon>Tracheophyta</taxon>
        <taxon>Spermatophyta</taxon>
        <taxon>Magnoliopsida</taxon>
        <taxon>eudicotyledons</taxon>
        <taxon>Gunneridae</taxon>
        <taxon>Pentapetalae</taxon>
        <taxon>rosids</taxon>
        <taxon>malvids</taxon>
        <taxon>Malvales</taxon>
        <taxon>Malvaceae</taxon>
        <taxon>Grewioideae</taxon>
        <taxon>Apeibeae</taxon>
        <taxon>Corchorus</taxon>
    </lineage>
</organism>
<dbReference type="Proteomes" id="UP000188268">
    <property type="component" value="Unassembled WGS sequence"/>
</dbReference>
<dbReference type="EMBL" id="AWWV01007949">
    <property type="protein sequence ID" value="OMO94104.1"/>
    <property type="molecule type" value="Genomic_DNA"/>
</dbReference>
<sequence>MDRAKPQVDTSFLPPPQTDLDALHREVSEEEIERAIRCIGAHKAPGPDGFQACFFQKNWDTVKLGVINIVKIAFESGKLPLISTKPS</sequence>
<accession>A0A1R3JGZ4</accession>
<name>A0A1R3JGZ4_COCAP</name>
<dbReference type="AlphaFoldDB" id="A0A1R3JGZ4"/>
<dbReference type="GO" id="GO:0003964">
    <property type="term" value="F:RNA-directed DNA polymerase activity"/>
    <property type="evidence" value="ECO:0007669"/>
    <property type="project" value="UniProtKB-KW"/>
</dbReference>